<organism evidence="15 16">
    <name type="scientific">Marinicella pacifica</name>
    <dbReference type="NCBI Taxonomy" id="1171543"/>
    <lineage>
        <taxon>Bacteria</taxon>
        <taxon>Pseudomonadati</taxon>
        <taxon>Pseudomonadota</taxon>
        <taxon>Gammaproteobacteria</taxon>
        <taxon>Lysobacterales</taxon>
        <taxon>Marinicellaceae</taxon>
        <taxon>Marinicella</taxon>
    </lineage>
</organism>
<protein>
    <recommendedName>
        <fullName evidence="5 11">Proline iminopeptidase</fullName>
        <shortName evidence="11">PIP</shortName>
        <ecNumber evidence="4 11">3.4.11.5</ecNumber>
    </recommendedName>
    <alternativeName>
        <fullName evidence="10 11">Prolyl aminopeptidase</fullName>
    </alternativeName>
</protein>
<dbReference type="InterPro" id="IPR002410">
    <property type="entry name" value="Peptidase_S33"/>
</dbReference>
<evidence type="ECO:0000256" key="10">
    <source>
        <dbReference type="ARBA" id="ARBA00029605"/>
    </source>
</evidence>
<name>A0A917FQI3_9GAMM</name>
<feature type="active site" evidence="12">
    <location>
        <position position="290"/>
    </location>
</feature>
<dbReference type="InterPro" id="IPR000073">
    <property type="entry name" value="AB_hydrolase_1"/>
</dbReference>
<evidence type="ECO:0000256" key="3">
    <source>
        <dbReference type="ARBA" id="ARBA00010088"/>
    </source>
</evidence>
<evidence type="ECO:0000256" key="11">
    <source>
        <dbReference type="PIRNR" id="PIRNR006431"/>
    </source>
</evidence>
<evidence type="ECO:0000256" key="7">
    <source>
        <dbReference type="ARBA" id="ARBA00022490"/>
    </source>
</evidence>
<dbReference type="GO" id="GO:0004177">
    <property type="term" value="F:aminopeptidase activity"/>
    <property type="evidence" value="ECO:0007669"/>
    <property type="project" value="UniProtKB-UniRule"/>
</dbReference>
<evidence type="ECO:0000256" key="13">
    <source>
        <dbReference type="RuleBase" id="RU003421"/>
    </source>
</evidence>
<evidence type="ECO:0000313" key="16">
    <source>
        <dbReference type="Proteomes" id="UP000605253"/>
    </source>
</evidence>
<dbReference type="PANTHER" id="PTHR43722:SF1">
    <property type="entry name" value="PROLINE IMINOPEPTIDASE"/>
    <property type="match status" value="1"/>
</dbReference>
<dbReference type="EMBL" id="BMEO01000005">
    <property type="protein sequence ID" value="GGF94966.1"/>
    <property type="molecule type" value="Genomic_DNA"/>
</dbReference>
<dbReference type="PRINTS" id="PR00793">
    <property type="entry name" value="PROAMNOPTASE"/>
</dbReference>
<feature type="active site" description="Nucleophile" evidence="12">
    <location>
        <position position="134"/>
    </location>
</feature>
<evidence type="ECO:0000256" key="5">
    <source>
        <dbReference type="ARBA" id="ARBA00021843"/>
    </source>
</evidence>
<dbReference type="GO" id="GO:0005737">
    <property type="term" value="C:cytoplasm"/>
    <property type="evidence" value="ECO:0007669"/>
    <property type="project" value="UniProtKB-SubCell"/>
</dbReference>
<dbReference type="InterPro" id="IPR029058">
    <property type="entry name" value="AB_hydrolase_fold"/>
</dbReference>
<evidence type="ECO:0000313" key="15">
    <source>
        <dbReference type="EMBL" id="GGF94966.1"/>
    </source>
</evidence>
<dbReference type="Proteomes" id="UP000605253">
    <property type="component" value="Unassembled WGS sequence"/>
</dbReference>
<dbReference type="InterPro" id="IPR005944">
    <property type="entry name" value="Pro_iminopeptidase"/>
</dbReference>
<evidence type="ECO:0000256" key="2">
    <source>
        <dbReference type="ARBA" id="ARBA00004496"/>
    </source>
</evidence>
<evidence type="ECO:0000256" key="6">
    <source>
        <dbReference type="ARBA" id="ARBA00022438"/>
    </source>
</evidence>
<reference evidence="15" key="2">
    <citation type="submission" date="2020-09" db="EMBL/GenBank/DDBJ databases">
        <authorList>
            <person name="Sun Q."/>
            <person name="Zhou Y."/>
        </authorList>
    </citation>
    <scope>NUCLEOTIDE SEQUENCE</scope>
    <source>
        <strain evidence="15">CGMCC 1.12181</strain>
    </source>
</reference>
<gene>
    <name evidence="15" type="primary">pip</name>
    <name evidence="15" type="ORF">GCM10011365_15350</name>
</gene>
<sequence length="337" mass="38672">MKNRQFSVGMDQRIIDIDLTQVTIMAELFPVPKLIDSGQLKVSDIHTIHWETAGNPKGKPVIFVHGGPGGGTSEDTLRFFDPEKYYIVQFDQRGCGQSTPHACVEENTTWDLIADMERIREHLNIEQWQVFGGSWGSTLSLAYAQSHPQRVTELVLRGIFLFREKEMLWFYQEGCSRIFPDAWQPFYEHIPEDERHDLMTAYQKRLFSDDKAVQLAAAERWSVWEGSTCHLYPDLQHIEDTAEPEFALAFARLENHYFMNKGFFEHENQLLDNCDIIADIPTIIVQGRYDVICPVESAYELNQRLNNSELVIVPDAGHSAFEPSIAKALVDATNRFA</sequence>
<keyword evidence="9 11" id="KW-0378">Hydrolase</keyword>
<feature type="active site" description="Proton donor" evidence="12">
    <location>
        <position position="318"/>
    </location>
</feature>
<keyword evidence="7 11" id="KW-0963">Cytoplasm</keyword>
<dbReference type="AlphaFoldDB" id="A0A917FQI3"/>
<evidence type="ECO:0000256" key="8">
    <source>
        <dbReference type="ARBA" id="ARBA00022670"/>
    </source>
</evidence>
<comment type="caution">
    <text evidence="15">The sequence shown here is derived from an EMBL/GenBank/DDBJ whole genome shotgun (WGS) entry which is preliminary data.</text>
</comment>
<dbReference type="GO" id="GO:0006508">
    <property type="term" value="P:proteolysis"/>
    <property type="evidence" value="ECO:0007669"/>
    <property type="project" value="UniProtKB-KW"/>
</dbReference>
<evidence type="ECO:0000256" key="9">
    <source>
        <dbReference type="ARBA" id="ARBA00022801"/>
    </source>
</evidence>
<evidence type="ECO:0000259" key="14">
    <source>
        <dbReference type="Pfam" id="PF00561"/>
    </source>
</evidence>
<keyword evidence="8 11" id="KW-0645">Protease</keyword>
<dbReference type="EC" id="3.4.11.5" evidence="4 11"/>
<evidence type="ECO:0000256" key="4">
    <source>
        <dbReference type="ARBA" id="ARBA00012568"/>
    </source>
</evidence>
<dbReference type="SUPFAM" id="SSF53474">
    <property type="entry name" value="alpha/beta-Hydrolases"/>
    <property type="match status" value="1"/>
</dbReference>
<dbReference type="Gene3D" id="3.40.50.1820">
    <property type="entry name" value="alpha/beta hydrolase"/>
    <property type="match status" value="1"/>
</dbReference>
<evidence type="ECO:0000256" key="12">
    <source>
        <dbReference type="PIRSR" id="PIRSR006431-1"/>
    </source>
</evidence>
<comment type="catalytic activity">
    <reaction evidence="1 11 13">
        <text>Release of N-terminal proline from a peptide.</text>
        <dbReference type="EC" id="3.4.11.5"/>
    </reaction>
</comment>
<dbReference type="PANTHER" id="PTHR43722">
    <property type="entry name" value="PROLINE IMINOPEPTIDASE"/>
    <property type="match status" value="1"/>
</dbReference>
<keyword evidence="6 11" id="KW-0031">Aminopeptidase</keyword>
<feature type="domain" description="AB hydrolase-1" evidence="14">
    <location>
        <begin position="59"/>
        <end position="322"/>
    </location>
</feature>
<reference evidence="15" key="1">
    <citation type="journal article" date="2014" name="Int. J. Syst. Evol. Microbiol.">
        <title>Complete genome sequence of Corynebacterium casei LMG S-19264T (=DSM 44701T), isolated from a smear-ripened cheese.</title>
        <authorList>
            <consortium name="US DOE Joint Genome Institute (JGI-PGF)"/>
            <person name="Walter F."/>
            <person name="Albersmeier A."/>
            <person name="Kalinowski J."/>
            <person name="Ruckert C."/>
        </authorList>
    </citation>
    <scope>NUCLEOTIDE SEQUENCE</scope>
    <source>
        <strain evidence="15">CGMCC 1.12181</strain>
    </source>
</reference>
<evidence type="ECO:0000256" key="1">
    <source>
        <dbReference type="ARBA" id="ARBA00001585"/>
    </source>
</evidence>
<dbReference type="NCBIfam" id="TIGR01249">
    <property type="entry name" value="pro_imino_pep_1"/>
    <property type="match status" value="1"/>
</dbReference>
<dbReference type="PIRSF" id="PIRSF006431">
    <property type="entry name" value="Pept_S33"/>
    <property type="match status" value="1"/>
</dbReference>
<proteinExistence type="inferred from homology"/>
<dbReference type="PRINTS" id="PR00111">
    <property type="entry name" value="ABHYDROLASE"/>
</dbReference>
<comment type="similarity">
    <text evidence="3 11 13">Belongs to the peptidase S33 family.</text>
</comment>
<comment type="subcellular location">
    <subcellularLocation>
        <location evidence="2 11">Cytoplasm</location>
    </subcellularLocation>
</comment>
<dbReference type="Pfam" id="PF00561">
    <property type="entry name" value="Abhydrolase_1"/>
    <property type="match status" value="1"/>
</dbReference>
<accession>A0A917FQI3</accession>
<keyword evidence="16" id="KW-1185">Reference proteome</keyword>